<accession>A0AAN8XW26</accession>
<dbReference type="AlphaFoldDB" id="A0AAN8XW26"/>
<reference evidence="2 3" key="1">
    <citation type="submission" date="2023-11" db="EMBL/GenBank/DDBJ databases">
        <title>Halocaridina rubra genome assembly.</title>
        <authorList>
            <person name="Smith C."/>
        </authorList>
    </citation>
    <scope>NUCLEOTIDE SEQUENCE [LARGE SCALE GENOMIC DNA]</scope>
    <source>
        <strain evidence="2">EP-1</strain>
        <tissue evidence="2">Whole</tissue>
    </source>
</reference>
<organism evidence="2 3">
    <name type="scientific">Halocaridina rubra</name>
    <name type="common">Hawaiian red shrimp</name>
    <dbReference type="NCBI Taxonomy" id="373956"/>
    <lineage>
        <taxon>Eukaryota</taxon>
        <taxon>Metazoa</taxon>
        <taxon>Ecdysozoa</taxon>
        <taxon>Arthropoda</taxon>
        <taxon>Crustacea</taxon>
        <taxon>Multicrustacea</taxon>
        <taxon>Malacostraca</taxon>
        <taxon>Eumalacostraca</taxon>
        <taxon>Eucarida</taxon>
        <taxon>Decapoda</taxon>
        <taxon>Pleocyemata</taxon>
        <taxon>Caridea</taxon>
        <taxon>Atyoidea</taxon>
        <taxon>Atyidae</taxon>
        <taxon>Halocaridina</taxon>
    </lineage>
</organism>
<protein>
    <submittedName>
        <fullName evidence="2">Uncharacterized protein</fullName>
    </submittedName>
</protein>
<name>A0AAN8XW26_HALRR</name>
<dbReference type="SUPFAM" id="SSF50965">
    <property type="entry name" value="Galactose oxidase, central domain"/>
    <property type="match status" value="1"/>
</dbReference>
<gene>
    <name evidence="2" type="ORF">SK128_005043</name>
</gene>
<comment type="caution">
    <text evidence="2">The sequence shown here is derived from an EMBL/GenBank/DDBJ whole genome shotgun (WGS) entry which is preliminary data.</text>
</comment>
<keyword evidence="3" id="KW-1185">Reference proteome</keyword>
<sequence>MPHSVNNGAACAFQKHILVFTSDRQLFTYNPSNRIWSSIFLKSSSKLGYRAALPWRNFIFLVDYGSNRVYKYSPDEHLVQEYGIFHFPPINVCIVDDKLYNFSHDDMDNHVLEVLDIVDDLPGVCDSKESSFDRNDENKHDESTKDNGKLRVAVAKEMWREGHDGPHIFTTKYPADATFSLGCFPLMKLL</sequence>
<evidence type="ECO:0000313" key="2">
    <source>
        <dbReference type="EMBL" id="KAK7085474.1"/>
    </source>
</evidence>
<dbReference type="Proteomes" id="UP001381693">
    <property type="component" value="Unassembled WGS sequence"/>
</dbReference>
<feature type="region of interest" description="Disordered" evidence="1">
    <location>
        <begin position="128"/>
        <end position="147"/>
    </location>
</feature>
<evidence type="ECO:0000313" key="3">
    <source>
        <dbReference type="Proteomes" id="UP001381693"/>
    </source>
</evidence>
<evidence type="ECO:0000256" key="1">
    <source>
        <dbReference type="SAM" id="MobiDB-lite"/>
    </source>
</evidence>
<dbReference type="EMBL" id="JAXCGZ010000910">
    <property type="protein sequence ID" value="KAK7085474.1"/>
    <property type="molecule type" value="Genomic_DNA"/>
</dbReference>
<proteinExistence type="predicted"/>
<dbReference type="InterPro" id="IPR011043">
    <property type="entry name" value="Gal_Oxase/kelch_b-propeller"/>
</dbReference>